<comment type="cofactor">
    <cofactor evidence="1">
        <name>[4Fe-4S] cluster</name>
        <dbReference type="ChEBI" id="CHEBI:49883"/>
    </cofactor>
</comment>
<dbReference type="Proteomes" id="UP000031518">
    <property type="component" value="Unassembled WGS sequence"/>
</dbReference>
<feature type="domain" description="4Fe-4S ferredoxin-type" evidence="14">
    <location>
        <begin position="140"/>
        <end position="173"/>
    </location>
</feature>
<evidence type="ECO:0000256" key="2">
    <source>
        <dbReference type="ARBA" id="ARBA00005404"/>
    </source>
</evidence>
<dbReference type="Gene3D" id="3.10.20.740">
    <property type="match status" value="1"/>
</dbReference>
<dbReference type="InterPro" id="IPR006963">
    <property type="entry name" value="Mopterin_OxRdtase_4Fe-4S_dom"/>
</dbReference>
<dbReference type="OrthoDB" id="9805142at2"/>
<dbReference type="InterPro" id="IPR050123">
    <property type="entry name" value="Prok_molybdopt-oxidoreductase"/>
</dbReference>
<dbReference type="Gene3D" id="2.20.25.90">
    <property type="entry name" value="ADC-like domains"/>
    <property type="match status" value="1"/>
</dbReference>
<evidence type="ECO:0000256" key="5">
    <source>
        <dbReference type="ARBA" id="ARBA00022719"/>
    </source>
</evidence>
<evidence type="ECO:0000313" key="18">
    <source>
        <dbReference type="Proteomes" id="UP000031518"/>
    </source>
</evidence>
<dbReference type="GO" id="GO:0051537">
    <property type="term" value="F:2 iron, 2 sulfur cluster binding"/>
    <property type="evidence" value="ECO:0007669"/>
    <property type="project" value="UniProtKB-KW"/>
</dbReference>
<dbReference type="PROSITE" id="PS00641">
    <property type="entry name" value="COMPLEX1_75K_1"/>
    <property type="match status" value="1"/>
</dbReference>
<keyword evidence="17" id="KW-0560">Oxidoreductase</keyword>
<dbReference type="GO" id="GO:0003954">
    <property type="term" value="F:NADH dehydrogenase activity"/>
    <property type="evidence" value="ECO:0007669"/>
    <property type="project" value="TreeGrafter"/>
</dbReference>
<dbReference type="PROSITE" id="PS00642">
    <property type="entry name" value="COMPLEX1_75K_2"/>
    <property type="match status" value="1"/>
</dbReference>
<dbReference type="STRING" id="454194.PYK22_00430"/>
<sequence>MAELVKVTINGEVYEVEKGRLLIDVCREKGHAVPSFCYYADLALQASCRMCLVRIEKMPKLQTSCTVTVTDGMVVTTESEEIEKARRGMLEFLLANHPLDCPVCDRGGECELQELTFDWGNLEERFIEPKNYQPERYLSPMVANDPQRCILCKRCTRVCDEWMGEEAIEAGGRGVATIISAYGDWLNCSQCGNCIEVCPTGTLLDATYRHQARPWELVRTVSTCTFCSDGCQLALGARGEEVLRTVARDRYVNGINGEFLCVKGRFASHPFVNHEARLRTPMIRYRKGGKLVPATWDQAIEFVAQRLSAIKEEHGPQAIGIVGSPRLTNEANYTLLRFARDVIGTEHYTATDAFSLVPFFENMGAPLATHRDIRYAQTILLIGGEPEELQPLTGKQIRQAVRNGGARFILINSVPIRLKKNAAQFVHVRPGTEEAALLALADADSVEFAARKMGVETSEIEQVRRALSEAQGTVVIAFGELSPAAQKIVAQLPYIYADDRRRFLFHPLPLFNNSVGVHDMGLMSGAMTATEMLDAAGKGVRALYVAGSFLQQHLKGREEALSKLDLLVVQELFETATTEYADVVLPAASFAEVDGTFTNNAGQVQRVRQAIPPVHLSKPDWLIVASVAEAMGARFGIELSASAIFRDIAANVPAYQGLRYPLLKDESRPVQVKHEIAQRRDISGEIETLRATIAQADETAAKITETPPVGHELFKLGTLTEKLPQFHYLAAGNPKPENTLASSPLVQLTIDAALRRQRQEMALAGD</sequence>
<feature type="domain" description="2Fe-2S ferredoxin-type" evidence="13">
    <location>
        <begin position="3"/>
        <end position="81"/>
    </location>
</feature>
<evidence type="ECO:0000256" key="1">
    <source>
        <dbReference type="ARBA" id="ARBA00001966"/>
    </source>
</evidence>
<evidence type="ECO:0000259" key="14">
    <source>
        <dbReference type="PROSITE" id="PS51379"/>
    </source>
</evidence>
<dbReference type="SUPFAM" id="SSF54292">
    <property type="entry name" value="2Fe-2S ferredoxin-like"/>
    <property type="match status" value="1"/>
</dbReference>
<keyword evidence="18" id="KW-1185">Reference proteome</keyword>
<dbReference type="SUPFAM" id="SSF54862">
    <property type="entry name" value="4Fe-4S ferredoxins"/>
    <property type="match status" value="1"/>
</dbReference>
<keyword evidence="5" id="KW-0874">Quinone</keyword>
<evidence type="ECO:0000256" key="10">
    <source>
        <dbReference type="ARBA" id="ARBA00023014"/>
    </source>
</evidence>
<evidence type="ECO:0000256" key="6">
    <source>
        <dbReference type="ARBA" id="ARBA00022723"/>
    </source>
</evidence>
<dbReference type="PANTHER" id="PTHR43105:SF10">
    <property type="entry name" value="NADH-QUINONE OXIDOREDUCTASE SUBUNIT G"/>
    <property type="match status" value="1"/>
</dbReference>
<dbReference type="InterPro" id="IPR001041">
    <property type="entry name" value="2Fe-2S_ferredoxin-type"/>
</dbReference>
<dbReference type="InterPro" id="IPR000283">
    <property type="entry name" value="NADH_UbQ_OxRdtase_75kDa_su_CS"/>
</dbReference>
<dbReference type="PROSITE" id="PS51669">
    <property type="entry name" value="4FE4S_MOW_BIS_MGD"/>
    <property type="match status" value="1"/>
</dbReference>
<evidence type="ECO:0000259" key="16">
    <source>
        <dbReference type="PROSITE" id="PS51839"/>
    </source>
</evidence>
<dbReference type="FunFam" id="3.10.20.740:FF:000001">
    <property type="entry name" value="NADH-quinone oxidoreductase subunit G"/>
    <property type="match status" value="1"/>
</dbReference>
<protein>
    <submittedName>
        <fullName evidence="17">Uncharacterized anaerobic dehydrogenase</fullName>
        <ecNumber evidence="17">1.6.5.3</ecNumber>
    </submittedName>
</protein>
<evidence type="ECO:0000256" key="12">
    <source>
        <dbReference type="ARBA" id="ARBA00034078"/>
    </source>
</evidence>
<dbReference type="EMBL" id="CBXV010000002">
    <property type="protein sequence ID" value="CDM64436.1"/>
    <property type="molecule type" value="Genomic_DNA"/>
</dbReference>
<dbReference type="FunFam" id="3.30.70.20:FF:000035">
    <property type="entry name" value="Iron hydrogenase 1"/>
    <property type="match status" value="1"/>
</dbReference>
<comment type="cofactor">
    <cofactor evidence="12">
        <name>[2Fe-2S] cluster</name>
        <dbReference type="ChEBI" id="CHEBI:190135"/>
    </cofactor>
</comment>
<dbReference type="InterPro" id="IPR006655">
    <property type="entry name" value="Mopterin_OxRdtase_prok_CS"/>
</dbReference>
<dbReference type="RefSeq" id="WP_060635234.1">
    <property type="nucleotide sequence ID" value="NZ_CBXV010000002.1"/>
</dbReference>
<dbReference type="PANTHER" id="PTHR43105">
    <property type="entry name" value="RESPIRATORY NITRATE REDUCTASE"/>
    <property type="match status" value="1"/>
</dbReference>
<keyword evidence="9" id="KW-0408">Iron</keyword>
<dbReference type="PROSITE" id="PS51085">
    <property type="entry name" value="2FE2S_FER_2"/>
    <property type="match status" value="1"/>
</dbReference>
<evidence type="ECO:0000256" key="3">
    <source>
        <dbReference type="ARBA" id="ARBA00022485"/>
    </source>
</evidence>
<dbReference type="AlphaFoldDB" id="A0A0B6WTQ4"/>
<dbReference type="InterPro" id="IPR017896">
    <property type="entry name" value="4Fe4S_Fe-S-bd"/>
</dbReference>
<dbReference type="InterPro" id="IPR017900">
    <property type="entry name" value="4Fe4S_Fe_S_CS"/>
</dbReference>
<dbReference type="CDD" id="cd00207">
    <property type="entry name" value="fer2"/>
    <property type="match status" value="1"/>
</dbReference>
<proteinExistence type="inferred from homology"/>
<dbReference type="Gene3D" id="3.30.70.20">
    <property type="match status" value="1"/>
</dbReference>
<reference evidence="17 18" key="2">
    <citation type="submission" date="2015-01" db="EMBL/GenBank/DDBJ databases">
        <title>Complete genome sequence of Pyrinomonas methylaliphatogenes type strain K22T.</title>
        <authorList>
            <person name="Lee K.C.Y."/>
            <person name="Power J.F."/>
            <person name="Dunfield P.F."/>
            <person name="Morgan X.C."/>
            <person name="Huttenhower C."/>
            <person name="Stott M.B."/>
        </authorList>
    </citation>
    <scope>NUCLEOTIDE SEQUENCE [LARGE SCALE GENOMIC DNA]</scope>
    <source>
        <strain evidence="17 18">K22</strain>
    </source>
</reference>
<keyword evidence="4" id="KW-0001">2Fe-2S</keyword>
<feature type="domain" description="4Fe-4S ferredoxin-type" evidence="14">
    <location>
        <begin position="179"/>
        <end position="209"/>
    </location>
</feature>
<keyword evidence="3" id="KW-0004">4Fe-4S</keyword>
<evidence type="ECO:0000256" key="8">
    <source>
        <dbReference type="ARBA" id="ARBA00022967"/>
    </source>
</evidence>
<comment type="similarity">
    <text evidence="2">Belongs to the complex I 75 kDa subunit family.</text>
</comment>
<reference evidence="17 18" key="1">
    <citation type="submission" date="2013-12" db="EMBL/GenBank/DDBJ databases">
        <authorList>
            <person name="Stott M."/>
        </authorList>
    </citation>
    <scope>NUCLEOTIDE SEQUENCE [LARGE SCALE GENOMIC DNA]</scope>
    <source>
        <strain evidence="17 18">K22</strain>
    </source>
</reference>
<evidence type="ECO:0000256" key="11">
    <source>
        <dbReference type="ARBA" id="ARBA00023027"/>
    </source>
</evidence>
<dbReference type="PROSITE" id="PS00490">
    <property type="entry name" value="MOLYBDOPTERIN_PROK_2"/>
    <property type="match status" value="1"/>
</dbReference>
<dbReference type="Pfam" id="PF04879">
    <property type="entry name" value="Molybdop_Fe4S4"/>
    <property type="match status" value="1"/>
</dbReference>
<dbReference type="PROSITE" id="PS00198">
    <property type="entry name" value="4FE4S_FER_1"/>
    <property type="match status" value="1"/>
</dbReference>
<feature type="domain" description="4Fe-4S Mo/W bis-MGD-type" evidence="15">
    <location>
        <begin position="217"/>
        <end position="275"/>
    </location>
</feature>
<evidence type="ECO:0000256" key="7">
    <source>
        <dbReference type="ARBA" id="ARBA00022737"/>
    </source>
</evidence>
<dbReference type="GO" id="GO:0042773">
    <property type="term" value="P:ATP synthesis coupled electron transport"/>
    <property type="evidence" value="ECO:0007669"/>
    <property type="project" value="InterPro"/>
</dbReference>
<dbReference type="Gene3D" id="3.40.228.10">
    <property type="entry name" value="Dimethylsulfoxide Reductase, domain 2"/>
    <property type="match status" value="1"/>
</dbReference>
<keyword evidence="6" id="KW-0479">Metal-binding</keyword>
<organism evidence="17 18">
    <name type="scientific">Pyrinomonas methylaliphatogenes</name>
    <dbReference type="NCBI Taxonomy" id="454194"/>
    <lineage>
        <taxon>Bacteria</taxon>
        <taxon>Pseudomonadati</taxon>
        <taxon>Acidobacteriota</taxon>
        <taxon>Blastocatellia</taxon>
        <taxon>Blastocatellales</taxon>
        <taxon>Pyrinomonadaceae</taxon>
        <taxon>Pyrinomonas</taxon>
    </lineage>
</organism>
<keyword evidence="11" id="KW-0520">NAD</keyword>
<dbReference type="InterPro" id="IPR019574">
    <property type="entry name" value="NADH_UbQ_OxRdtase_Gsu_4Fe4S-bd"/>
</dbReference>
<dbReference type="InterPro" id="IPR054351">
    <property type="entry name" value="NADH_UbQ_OxRdtase_ferredoxin"/>
</dbReference>
<gene>
    <name evidence="17" type="ORF">PYK22_00430</name>
</gene>
<dbReference type="Pfam" id="PF22117">
    <property type="entry name" value="Fer4_Nqo3"/>
    <property type="match status" value="1"/>
</dbReference>
<dbReference type="GO" id="GO:0008137">
    <property type="term" value="F:NADH dehydrogenase (ubiquinone) activity"/>
    <property type="evidence" value="ECO:0007669"/>
    <property type="project" value="InterPro"/>
</dbReference>
<dbReference type="SUPFAM" id="SSF53706">
    <property type="entry name" value="Formate dehydrogenase/DMSO reductase, domains 1-3"/>
    <property type="match status" value="1"/>
</dbReference>
<name>A0A0B6WTQ4_9BACT</name>
<evidence type="ECO:0000259" key="13">
    <source>
        <dbReference type="PROSITE" id="PS51085"/>
    </source>
</evidence>
<evidence type="ECO:0000313" key="17">
    <source>
        <dbReference type="EMBL" id="CDM64436.1"/>
    </source>
</evidence>
<accession>A0A0B6WTQ4</accession>
<dbReference type="GO" id="GO:0048038">
    <property type="term" value="F:quinone binding"/>
    <property type="evidence" value="ECO:0007669"/>
    <property type="project" value="UniProtKB-KW"/>
</dbReference>
<evidence type="ECO:0000259" key="15">
    <source>
        <dbReference type="PROSITE" id="PS51669"/>
    </source>
</evidence>
<keyword evidence="10" id="KW-0411">Iron-sulfur</keyword>
<dbReference type="SMART" id="SM00929">
    <property type="entry name" value="NADH-G_4Fe-4S_3"/>
    <property type="match status" value="1"/>
</dbReference>
<dbReference type="PROSITE" id="PS51379">
    <property type="entry name" value="4FE4S_FER_2"/>
    <property type="match status" value="2"/>
</dbReference>
<dbReference type="Pfam" id="PF10588">
    <property type="entry name" value="NADH-G_4Fe-4S_3"/>
    <property type="match status" value="1"/>
</dbReference>
<dbReference type="EC" id="1.6.5.3" evidence="17"/>
<dbReference type="Pfam" id="PF13510">
    <property type="entry name" value="Fer2_4"/>
    <property type="match status" value="1"/>
</dbReference>
<keyword evidence="7" id="KW-0677">Repeat</keyword>
<dbReference type="GO" id="GO:0046872">
    <property type="term" value="F:metal ion binding"/>
    <property type="evidence" value="ECO:0007669"/>
    <property type="project" value="UniProtKB-KW"/>
</dbReference>
<evidence type="ECO:0000256" key="4">
    <source>
        <dbReference type="ARBA" id="ARBA00022714"/>
    </source>
</evidence>
<keyword evidence="8" id="KW-1278">Translocase</keyword>
<feature type="domain" description="4Fe-4S His(Cys)3-ligated-type" evidence="16">
    <location>
        <begin position="81"/>
        <end position="120"/>
    </location>
</feature>
<dbReference type="Gene3D" id="3.40.50.740">
    <property type="match status" value="2"/>
</dbReference>
<dbReference type="InterPro" id="IPR036010">
    <property type="entry name" value="2Fe-2S_ferredoxin-like_sf"/>
</dbReference>
<dbReference type="GO" id="GO:0016020">
    <property type="term" value="C:membrane"/>
    <property type="evidence" value="ECO:0007669"/>
    <property type="project" value="InterPro"/>
</dbReference>
<evidence type="ECO:0000256" key="9">
    <source>
        <dbReference type="ARBA" id="ARBA00023004"/>
    </source>
</evidence>
<dbReference type="SMART" id="SM00926">
    <property type="entry name" value="Molybdop_Fe4S4"/>
    <property type="match status" value="1"/>
</dbReference>
<dbReference type="PROSITE" id="PS51839">
    <property type="entry name" value="4FE4S_HC3"/>
    <property type="match status" value="1"/>
</dbReference>
<dbReference type="Pfam" id="PF00384">
    <property type="entry name" value="Molybdopterin"/>
    <property type="match status" value="1"/>
</dbReference>
<dbReference type="InterPro" id="IPR006656">
    <property type="entry name" value="Mopterin_OxRdtase"/>
</dbReference>
<dbReference type="GO" id="GO:0051539">
    <property type="term" value="F:4 iron, 4 sulfur cluster binding"/>
    <property type="evidence" value="ECO:0007669"/>
    <property type="project" value="UniProtKB-KW"/>
</dbReference>